<dbReference type="AlphaFoldDB" id="A0A4R7C3L2"/>
<accession>A0A4R7C3L2</accession>
<feature type="region of interest" description="Disordered" evidence="1">
    <location>
        <begin position="1"/>
        <end position="24"/>
    </location>
</feature>
<feature type="compositionally biased region" description="Basic and acidic residues" evidence="1">
    <location>
        <begin position="171"/>
        <end position="180"/>
    </location>
</feature>
<proteinExistence type="predicted"/>
<evidence type="ECO:0000313" key="3">
    <source>
        <dbReference type="Proteomes" id="UP000295122"/>
    </source>
</evidence>
<evidence type="ECO:0000313" key="2">
    <source>
        <dbReference type="EMBL" id="TDR92998.1"/>
    </source>
</evidence>
<name>A0A4R7C3L2_9HYPH</name>
<comment type="caution">
    <text evidence="2">The sequence shown here is derived from an EMBL/GenBank/DDBJ whole genome shotgun (WGS) entry which is preliminary data.</text>
</comment>
<keyword evidence="3" id="KW-1185">Reference proteome</keyword>
<evidence type="ECO:0000256" key="1">
    <source>
        <dbReference type="SAM" id="MobiDB-lite"/>
    </source>
</evidence>
<protein>
    <submittedName>
        <fullName evidence="2">Uncharacterized protein</fullName>
    </submittedName>
</protein>
<reference evidence="2 3" key="1">
    <citation type="submission" date="2019-03" db="EMBL/GenBank/DDBJ databases">
        <title>Genomic Encyclopedia of Type Strains, Phase IV (KMG-IV): sequencing the most valuable type-strain genomes for metagenomic binning, comparative biology and taxonomic classification.</title>
        <authorList>
            <person name="Goeker M."/>
        </authorList>
    </citation>
    <scope>NUCLEOTIDE SEQUENCE [LARGE SCALE GENOMIC DNA]</scope>
    <source>
        <strain evidence="2 3">DSM 25903</strain>
    </source>
</reference>
<dbReference type="RefSeq" id="WP_133768037.1">
    <property type="nucleotide sequence ID" value="NZ_SNZR01000011.1"/>
</dbReference>
<dbReference type="EMBL" id="SNZR01000011">
    <property type="protein sequence ID" value="TDR92998.1"/>
    <property type="molecule type" value="Genomic_DNA"/>
</dbReference>
<feature type="region of interest" description="Disordered" evidence="1">
    <location>
        <begin position="166"/>
        <end position="230"/>
    </location>
</feature>
<feature type="compositionally biased region" description="Basic and acidic residues" evidence="1">
    <location>
        <begin position="210"/>
        <end position="221"/>
    </location>
</feature>
<sequence length="230" mass="24660">MSTKKRAANAPKTVVARDPDDRKGRLKNIGGSQSDHWNNILANQTVQALWLKNSSPEERDKQYSATVAALVGIAPKDELEGMMAAQLIAAHNAAMECYRRAMIGEQTFEGRRENLAQANKLSRTYAALLEALNRHRGKGQQKVTVEHVHVHAGGQAVVGMVAAPGQPGGGDARKIEEQPHAKQTAGQIAYAPEPAMPCPDAGGEPVPVARDGERALPDARRQGQGRAEGQ</sequence>
<dbReference type="OrthoDB" id="7432673at2"/>
<gene>
    <name evidence="2" type="ORF">EV668_0243</name>
</gene>
<organism evidence="2 3">
    <name type="scientific">Enterovirga rhinocerotis</name>
    <dbReference type="NCBI Taxonomy" id="1339210"/>
    <lineage>
        <taxon>Bacteria</taxon>
        <taxon>Pseudomonadati</taxon>
        <taxon>Pseudomonadota</taxon>
        <taxon>Alphaproteobacteria</taxon>
        <taxon>Hyphomicrobiales</taxon>
        <taxon>Methylobacteriaceae</taxon>
        <taxon>Enterovirga</taxon>
    </lineage>
</organism>
<dbReference type="Proteomes" id="UP000295122">
    <property type="component" value="Unassembled WGS sequence"/>
</dbReference>